<organism evidence="1 2">
    <name type="scientific">Pedobacter africanus</name>
    <dbReference type="NCBI Taxonomy" id="151894"/>
    <lineage>
        <taxon>Bacteria</taxon>
        <taxon>Pseudomonadati</taxon>
        <taxon>Bacteroidota</taxon>
        <taxon>Sphingobacteriia</taxon>
        <taxon>Sphingobacteriales</taxon>
        <taxon>Sphingobacteriaceae</taxon>
        <taxon>Pedobacter</taxon>
    </lineage>
</organism>
<comment type="caution">
    <text evidence="1">The sequence shown here is derived from an EMBL/GenBank/DDBJ whole genome shotgun (WGS) entry which is preliminary data.</text>
</comment>
<dbReference type="EMBL" id="JAVDTF010000001">
    <property type="protein sequence ID" value="MDR6782316.1"/>
    <property type="molecule type" value="Genomic_DNA"/>
</dbReference>
<keyword evidence="2" id="KW-1185">Reference proteome</keyword>
<proteinExistence type="predicted"/>
<dbReference type="Proteomes" id="UP001246858">
    <property type="component" value="Unassembled WGS sequence"/>
</dbReference>
<sequence>MIFFYHLNLLYSINRHIIGGSSILPIQKIITIYIHIGYTLPIVADGTIVIYLNARKSGDQIRNYPIVFILECADIIF</sequence>
<evidence type="ECO:0000313" key="1">
    <source>
        <dbReference type="EMBL" id="MDR6782316.1"/>
    </source>
</evidence>
<protein>
    <submittedName>
        <fullName evidence="1">Membrane protein</fullName>
    </submittedName>
</protein>
<reference evidence="1" key="1">
    <citation type="submission" date="2023-07" db="EMBL/GenBank/DDBJ databases">
        <title>Sorghum-associated microbial communities from plants grown in Nebraska, USA.</title>
        <authorList>
            <person name="Schachtman D."/>
        </authorList>
    </citation>
    <scope>NUCLEOTIDE SEQUENCE</scope>
    <source>
        <strain evidence="1">2697</strain>
    </source>
</reference>
<gene>
    <name evidence="1" type="ORF">J2X78_000868</name>
</gene>
<name>A0ACC6KSW5_9SPHI</name>
<evidence type="ECO:0000313" key="2">
    <source>
        <dbReference type="Proteomes" id="UP001246858"/>
    </source>
</evidence>
<accession>A0ACC6KSW5</accession>